<organism evidence="1 2">
    <name type="scientific">Legionella dresdenensis</name>
    <dbReference type="NCBI Taxonomy" id="450200"/>
    <lineage>
        <taxon>Bacteria</taxon>
        <taxon>Pseudomonadati</taxon>
        <taxon>Pseudomonadota</taxon>
        <taxon>Gammaproteobacteria</taxon>
        <taxon>Legionellales</taxon>
        <taxon>Legionellaceae</taxon>
        <taxon>Legionella</taxon>
    </lineage>
</organism>
<dbReference type="SUPFAM" id="SSF48452">
    <property type="entry name" value="TPR-like"/>
    <property type="match status" value="1"/>
</dbReference>
<keyword evidence="2" id="KW-1185">Reference proteome</keyword>
<dbReference type="RefSeq" id="WP_382342876.1">
    <property type="nucleotide sequence ID" value="NZ_JBHSAB010000019.1"/>
</dbReference>
<evidence type="ECO:0000313" key="1">
    <source>
        <dbReference type="EMBL" id="MFC3909035.1"/>
    </source>
</evidence>
<protein>
    <recommendedName>
        <fullName evidence="3">Tetratricopeptide repeat protein</fullName>
    </recommendedName>
</protein>
<evidence type="ECO:0000313" key="2">
    <source>
        <dbReference type="Proteomes" id="UP001595758"/>
    </source>
</evidence>
<reference evidence="2" key="1">
    <citation type="journal article" date="2019" name="Int. J. Syst. Evol. Microbiol.">
        <title>The Global Catalogue of Microorganisms (GCM) 10K type strain sequencing project: providing services to taxonomists for standard genome sequencing and annotation.</title>
        <authorList>
            <consortium name="The Broad Institute Genomics Platform"/>
            <consortium name="The Broad Institute Genome Sequencing Center for Infectious Disease"/>
            <person name="Wu L."/>
            <person name="Ma J."/>
        </authorList>
    </citation>
    <scope>NUCLEOTIDE SEQUENCE [LARGE SCALE GENOMIC DNA]</scope>
    <source>
        <strain evidence="2">CCUG 59858</strain>
    </source>
</reference>
<sequence>MFNSFHLEGVEAFNKHEYQTAKTLFLQAIDKNPEDSESYLFLGKSYFFCDEKSEAIAHLKKYIELN</sequence>
<accession>A0ABV8CGB1</accession>
<dbReference type="Proteomes" id="UP001595758">
    <property type="component" value="Unassembled WGS sequence"/>
</dbReference>
<name>A0ABV8CGB1_9GAMM</name>
<evidence type="ECO:0008006" key="3">
    <source>
        <dbReference type="Google" id="ProtNLM"/>
    </source>
</evidence>
<proteinExistence type="predicted"/>
<dbReference type="EMBL" id="JBHSAB010000019">
    <property type="protein sequence ID" value="MFC3909035.1"/>
    <property type="molecule type" value="Genomic_DNA"/>
</dbReference>
<dbReference type="Gene3D" id="1.25.40.10">
    <property type="entry name" value="Tetratricopeptide repeat domain"/>
    <property type="match status" value="1"/>
</dbReference>
<dbReference type="InterPro" id="IPR011990">
    <property type="entry name" value="TPR-like_helical_dom_sf"/>
</dbReference>
<comment type="caution">
    <text evidence="1">The sequence shown here is derived from an EMBL/GenBank/DDBJ whole genome shotgun (WGS) entry which is preliminary data.</text>
</comment>
<gene>
    <name evidence="1" type="ORF">ACFORL_08110</name>
</gene>